<feature type="domain" description="PRC-barrel" evidence="1">
    <location>
        <begin position="5"/>
        <end position="76"/>
    </location>
</feature>
<proteinExistence type="predicted"/>
<evidence type="ECO:0000259" key="1">
    <source>
        <dbReference type="Pfam" id="PF05239"/>
    </source>
</evidence>
<feature type="domain" description="PRC-barrel" evidence="1">
    <location>
        <begin position="155"/>
        <end position="224"/>
    </location>
</feature>
<evidence type="ECO:0000313" key="2">
    <source>
        <dbReference type="EMBL" id="MCZ0702667.1"/>
    </source>
</evidence>
<organism evidence="2 3">
    <name type="scientific">Natronobacillus azotifigens</name>
    <dbReference type="NCBI Taxonomy" id="472978"/>
    <lineage>
        <taxon>Bacteria</taxon>
        <taxon>Bacillati</taxon>
        <taxon>Bacillota</taxon>
        <taxon>Bacilli</taxon>
        <taxon>Bacillales</taxon>
        <taxon>Bacillaceae</taxon>
        <taxon>Natronobacillus</taxon>
    </lineage>
</organism>
<dbReference type="InterPro" id="IPR027275">
    <property type="entry name" value="PRC-brl_dom"/>
</dbReference>
<dbReference type="InterPro" id="IPR014747">
    <property type="entry name" value="Bac_photo_RC_H_C"/>
</dbReference>
<name>A0A9J6RBG0_9BACI</name>
<dbReference type="GO" id="GO:0019684">
    <property type="term" value="P:photosynthesis, light reaction"/>
    <property type="evidence" value="ECO:0007669"/>
    <property type="project" value="InterPro"/>
</dbReference>
<dbReference type="GO" id="GO:0030077">
    <property type="term" value="C:plasma membrane light-harvesting complex"/>
    <property type="evidence" value="ECO:0007669"/>
    <property type="project" value="InterPro"/>
</dbReference>
<dbReference type="Proteomes" id="UP001084197">
    <property type="component" value="Unassembled WGS sequence"/>
</dbReference>
<accession>A0A9J6RBG0</accession>
<keyword evidence="3" id="KW-1185">Reference proteome</keyword>
<comment type="caution">
    <text evidence="2">The sequence shown here is derived from an EMBL/GenBank/DDBJ whole genome shotgun (WGS) entry which is preliminary data.</text>
</comment>
<evidence type="ECO:0000313" key="3">
    <source>
        <dbReference type="Proteomes" id="UP001084197"/>
    </source>
</evidence>
<dbReference type="EMBL" id="JAPRAT010000007">
    <property type="protein sequence ID" value="MCZ0702667.1"/>
    <property type="molecule type" value="Genomic_DNA"/>
</dbReference>
<sequence length="253" mass="28937">MYYLTTDLKSCNIRTTDGEELGTVKDFYFDEKFWAIRYFVVDTMKWLPGKKAVLSPITVDSINLNKEFIDLTESAEKVKNAPNKNEHTQISKHNEEELANYYGWPNYWTGVGPWGGFSTPSELTVAHREEKLQRGVQADGDDLHQLRSVNDVKGELTGFDVEGTDEKIGNVSDFVIDQKTWQIKYFVVDTSKILAGDLVLLAKDWITEVNWHDKKFFVNVTKELAEKAANFDSSTEITSEYLDSLYSNFGKSK</sequence>
<dbReference type="Pfam" id="PF05239">
    <property type="entry name" value="PRC"/>
    <property type="match status" value="2"/>
</dbReference>
<dbReference type="SUPFAM" id="SSF50346">
    <property type="entry name" value="PRC-barrel domain"/>
    <property type="match status" value="2"/>
</dbReference>
<dbReference type="InterPro" id="IPR011033">
    <property type="entry name" value="PRC_barrel-like_sf"/>
</dbReference>
<protein>
    <submittedName>
        <fullName evidence="2">PRC-barrel domain-containing protein</fullName>
    </submittedName>
</protein>
<dbReference type="Gene3D" id="3.90.50.10">
    <property type="entry name" value="Photosynthetic Reaction Center, subunit H, domain 2"/>
    <property type="match status" value="2"/>
</dbReference>
<dbReference type="RefSeq" id="WP_268779432.1">
    <property type="nucleotide sequence ID" value="NZ_JAPRAT010000007.1"/>
</dbReference>
<gene>
    <name evidence="2" type="ORF">OWO01_05500</name>
</gene>
<reference evidence="2" key="1">
    <citation type="submission" date="2022-11" db="EMBL/GenBank/DDBJ databases">
        <title>WGS of Natronobacillus azotifigens 24KS-1, an anaerobic diazotrophic haloalkaliphile from soda-rich habitats.</title>
        <authorList>
            <person name="Sorokin D.Y."/>
            <person name="Merkel A.Y."/>
        </authorList>
    </citation>
    <scope>NUCLEOTIDE SEQUENCE</scope>
    <source>
        <strain evidence="2">24KS-1</strain>
    </source>
</reference>
<dbReference type="AlphaFoldDB" id="A0A9J6RBG0"/>